<keyword evidence="1" id="KW-0175">Coiled coil</keyword>
<dbReference type="OMA" id="CQKECND"/>
<feature type="coiled-coil region" evidence="1">
    <location>
        <begin position="489"/>
        <end position="523"/>
    </location>
</feature>
<dbReference type="Proteomes" id="UP000005408">
    <property type="component" value="Unassembled WGS sequence"/>
</dbReference>
<evidence type="ECO:0000256" key="2">
    <source>
        <dbReference type="SAM" id="MobiDB-lite"/>
    </source>
</evidence>
<dbReference type="AlphaFoldDB" id="A0A8W8J375"/>
<feature type="region of interest" description="Disordered" evidence="2">
    <location>
        <begin position="523"/>
        <end position="549"/>
    </location>
</feature>
<evidence type="ECO:0000256" key="3">
    <source>
        <dbReference type="SAM" id="Phobius"/>
    </source>
</evidence>
<keyword evidence="3" id="KW-0472">Membrane</keyword>
<dbReference type="OrthoDB" id="6146355at2759"/>
<reference evidence="4" key="1">
    <citation type="submission" date="2022-08" db="UniProtKB">
        <authorList>
            <consortium name="EnsemblMetazoa"/>
        </authorList>
    </citation>
    <scope>IDENTIFICATION</scope>
    <source>
        <strain evidence="4">05x7-T-G4-1.051#20</strain>
    </source>
</reference>
<protein>
    <submittedName>
        <fullName evidence="4">Uncharacterized protein</fullName>
    </submittedName>
</protein>
<name>A0A8W8J375_MAGGI</name>
<keyword evidence="5" id="KW-1185">Reference proteome</keyword>
<dbReference type="EnsemblMetazoa" id="G17037.1">
    <property type="protein sequence ID" value="G17037.1:cds"/>
    <property type="gene ID" value="G17037"/>
</dbReference>
<organism evidence="4 5">
    <name type="scientific">Magallana gigas</name>
    <name type="common">Pacific oyster</name>
    <name type="synonym">Crassostrea gigas</name>
    <dbReference type="NCBI Taxonomy" id="29159"/>
    <lineage>
        <taxon>Eukaryota</taxon>
        <taxon>Metazoa</taxon>
        <taxon>Spiralia</taxon>
        <taxon>Lophotrochozoa</taxon>
        <taxon>Mollusca</taxon>
        <taxon>Bivalvia</taxon>
        <taxon>Autobranchia</taxon>
        <taxon>Pteriomorphia</taxon>
        <taxon>Ostreida</taxon>
        <taxon>Ostreoidea</taxon>
        <taxon>Ostreidae</taxon>
        <taxon>Magallana</taxon>
    </lineage>
</organism>
<feature type="transmembrane region" description="Helical" evidence="3">
    <location>
        <begin position="33"/>
        <end position="51"/>
    </location>
</feature>
<sequence>MSCCVGRSNDVISLSEYKHSAPFESSHFVKATVVMRISVVAALLGMVFLCAEGMPVGHKMPEACQKNCHLDHVTCSSTCRKQHTYNKFGFLDCSKNCKFTYSNCSDGCVPKGFSETPIVKATTKAAGTINQQQGQLTTTPASPTSVCLRACSAVSEACQVECKNDPHDPDCVTECSADYDECVQDCGANALKVANGQSVIANSSNSQKVTCMMGCSVENVECMTECQTDVTDSSCLTECTAELGECQKECNDRHPEVTPAVDAANTANAVKVEFLPGTATNNAQSGSYSFYVDQTQTNNQDVKQSTLTDWVNPSNTAPEQSYTLHSICIRQCSLERSKCEIECSATEISCKSECKVEYDECVTECNQDYPQNVQIGQTNLADNSGKSYIGFGSSPKPSMGISASTSSSSKSGAVVLKAAAATDLKTEVVIQTSNGQVKTTSDKPMSMLKLLCLSSCVIERKSCLNECKTGTPEAGCSTECYDEYKECVDECKEDEIEREQEKLEKEKEKLEKQQEKASKAYEFSFNNIEKDQGEDYDYDYDSSSESNER</sequence>
<dbReference type="EnsemblMetazoa" id="G17037.2">
    <property type="protein sequence ID" value="G17037.2:cds"/>
    <property type="gene ID" value="G17037"/>
</dbReference>
<keyword evidence="3" id="KW-0812">Transmembrane</keyword>
<evidence type="ECO:0000313" key="5">
    <source>
        <dbReference type="Proteomes" id="UP000005408"/>
    </source>
</evidence>
<evidence type="ECO:0000256" key="1">
    <source>
        <dbReference type="SAM" id="Coils"/>
    </source>
</evidence>
<accession>A0A8W8J375</accession>
<keyword evidence="3" id="KW-1133">Transmembrane helix</keyword>
<proteinExistence type="predicted"/>
<evidence type="ECO:0000313" key="4">
    <source>
        <dbReference type="EnsemblMetazoa" id="G17037.2:cds"/>
    </source>
</evidence>